<dbReference type="EC" id="3.6.1.1" evidence="3"/>
<comment type="similarity">
    <text evidence="2">Belongs to the PPase family.</text>
</comment>
<dbReference type="Pfam" id="PF00719">
    <property type="entry name" value="Pyrophosphatase"/>
    <property type="match status" value="1"/>
</dbReference>
<sequence>NYFYQGKGSAGKQVSPWHSIPLRPNQQSDNFNCVIEMPKGTTEKMEVSTKELLNPIKQDTKNGQLRYIKHGPIPYNYGMFPRTWENPNTPDETTKIPGDNDPIDVIEISDTPVPMGSIIEVKVLGAFSLIDQGETDWKVITVQKNNVNFEKIKNLDDLEKKMPGTLNKIQEFYKNYKVCEGKEPN</sequence>
<dbReference type="AlphaFoldDB" id="F0ZYK6"/>
<dbReference type="OrthoDB" id="1608002at2759"/>
<dbReference type="GO" id="GO:0000287">
    <property type="term" value="F:magnesium ion binding"/>
    <property type="evidence" value="ECO:0007669"/>
    <property type="project" value="InterPro"/>
</dbReference>
<reference evidence="8" key="1">
    <citation type="journal article" date="2011" name="Genome Biol.">
        <title>Comparative genomics of the social amoebae Dictyostelium discoideum and Dictyostelium purpureum.</title>
        <authorList>
            <consortium name="US DOE Joint Genome Institute (JGI-PGF)"/>
            <person name="Sucgang R."/>
            <person name="Kuo A."/>
            <person name="Tian X."/>
            <person name="Salerno W."/>
            <person name="Parikh A."/>
            <person name="Feasley C.L."/>
            <person name="Dalin E."/>
            <person name="Tu H."/>
            <person name="Huang E."/>
            <person name="Barry K."/>
            <person name="Lindquist E."/>
            <person name="Shapiro H."/>
            <person name="Bruce D."/>
            <person name="Schmutz J."/>
            <person name="Salamov A."/>
            <person name="Fey P."/>
            <person name="Gaudet P."/>
            <person name="Anjard C."/>
            <person name="Babu M.M."/>
            <person name="Basu S."/>
            <person name="Bushmanova Y."/>
            <person name="van der Wel H."/>
            <person name="Katoh-Kurasawa M."/>
            <person name="Dinh C."/>
            <person name="Coutinho P.M."/>
            <person name="Saito T."/>
            <person name="Elias M."/>
            <person name="Schaap P."/>
            <person name="Kay R.R."/>
            <person name="Henrissat B."/>
            <person name="Eichinger L."/>
            <person name="Rivero F."/>
            <person name="Putnam N.H."/>
            <person name="West C.M."/>
            <person name="Loomis W.F."/>
            <person name="Chisholm R.L."/>
            <person name="Shaulsky G."/>
            <person name="Strassmann J.E."/>
            <person name="Queller D.C."/>
            <person name="Kuspa A."/>
            <person name="Grigoriev I.V."/>
        </authorList>
    </citation>
    <scope>NUCLEOTIDE SEQUENCE [LARGE SCALE GENOMIC DNA]</scope>
    <source>
        <strain evidence="8">QSDP1</strain>
    </source>
</reference>
<dbReference type="GO" id="GO:0006796">
    <property type="term" value="P:phosphate-containing compound metabolic process"/>
    <property type="evidence" value="ECO:0000318"/>
    <property type="project" value="GO_Central"/>
</dbReference>
<protein>
    <recommendedName>
        <fullName evidence="3">inorganic diphosphatase</fullName>
        <ecNumber evidence="3">3.6.1.1</ecNumber>
    </recommendedName>
</protein>
<evidence type="ECO:0000256" key="1">
    <source>
        <dbReference type="ARBA" id="ARBA00001946"/>
    </source>
</evidence>
<dbReference type="KEGG" id="dpp:DICPUDRAFT_8867"/>
<dbReference type="GO" id="GO:0005737">
    <property type="term" value="C:cytoplasm"/>
    <property type="evidence" value="ECO:0007669"/>
    <property type="project" value="InterPro"/>
</dbReference>
<name>F0ZYK6_DICPU</name>
<dbReference type="InterPro" id="IPR036649">
    <property type="entry name" value="Pyrophosphatase_sf"/>
</dbReference>
<keyword evidence="4" id="KW-0479">Metal-binding</keyword>
<dbReference type="EMBL" id="GL871286">
    <property type="protein sequence ID" value="EGC30976.1"/>
    <property type="molecule type" value="Genomic_DNA"/>
</dbReference>
<comment type="cofactor">
    <cofactor evidence="1">
        <name>Mg(2+)</name>
        <dbReference type="ChEBI" id="CHEBI:18420"/>
    </cofactor>
</comment>
<evidence type="ECO:0000256" key="3">
    <source>
        <dbReference type="ARBA" id="ARBA00012146"/>
    </source>
</evidence>
<dbReference type="VEuPathDB" id="AmoebaDB:DICPUDRAFT_8867"/>
<organism evidence="7 8">
    <name type="scientific">Dictyostelium purpureum</name>
    <name type="common">Slime mold</name>
    <dbReference type="NCBI Taxonomy" id="5786"/>
    <lineage>
        <taxon>Eukaryota</taxon>
        <taxon>Amoebozoa</taxon>
        <taxon>Evosea</taxon>
        <taxon>Eumycetozoa</taxon>
        <taxon>Dictyostelia</taxon>
        <taxon>Dictyosteliales</taxon>
        <taxon>Dictyosteliaceae</taxon>
        <taxon>Dictyostelium</taxon>
    </lineage>
</organism>
<accession>F0ZYK6</accession>
<keyword evidence="6" id="KW-0460">Magnesium</keyword>
<dbReference type="Proteomes" id="UP000001064">
    <property type="component" value="Unassembled WGS sequence"/>
</dbReference>
<evidence type="ECO:0000256" key="4">
    <source>
        <dbReference type="ARBA" id="ARBA00022723"/>
    </source>
</evidence>
<evidence type="ECO:0000313" key="7">
    <source>
        <dbReference type="EMBL" id="EGC30976.1"/>
    </source>
</evidence>
<dbReference type="InterPro" id="IPR008162">
    <property type="entry name" value="Pyrophosphatase"/>
</dbReference>
<dbReference type="SUPFAM" id="SSF50324">
    <property type="entry name" value="Inorganic pyrophosphatase"/>
    <property type="match status" value="1"/>
</dbReference>
<evidence type="ECO:0000256" key="2">
    <source>
        <dbReference type="ARBA" id="ARBA00006220"/>
    </source>
</evidence>
<evidence type="ECO:0000256" key="6">
    <source>
        <dbReference type="ARBA" id="ARBA00022842"/>
    </source>
</evidence>
<dbReference type="eggNOG" id="KOG1626">
    <property type="taxonomic scope" value="Eukaryota"/>
</dbReference>
<dbReference type="GO" id="GO:0004427">
    <property type="term" value="F:inorganic diphosphate phosphatase activity"/>
    <property type="evidence" value="ECO:0000318"/>
    <property type="project" value="GO_Central"/>
</dbReference>
<gene>
    <name evidence="7" type="ORF">DICPUDRAFT_8867</name>
</gene>
<keyword evidence="5" id="KW-0378">Hydrolase</keyword>
<evidence type="ECO:0000313" key="8">
    <source>
        <dbReference type="Proteomes" id="UP000001064"/>
    </source>
</evidence>
<evidence type="ECO:0000256" key="5">
    <source>
        <dbReference type="ARBA" id="ARBA00022801"/>
    </source>
</evidence>
<dbReference type="GeneID" id="10508301"/>
<dbReference type="CDD" id="cd00412">
    <property type="entry name" value="pyrophosphatase"/>
    <property type="match status" value="1"/>
</dbReference>
<proteinExistence type="inferred from homology"/>
<feature type="non-terminal residue" evidence="7">
    <location>
        <position position="185"/>
    </location>
</feature>
<keyword evidence="8" id="KW-1185">Reference proteome</keyword>
<dbReference type="OMA" id="FDMVKYE"/>
<dbReference type="PANTHER" id="PTHR10286">
    <property type="entry name" value="INORGANIC PYROPHOSPHATASE"/>
    <property type="match status" value="1"/>
</dbReference>
<dbReference type="Gene3D" id="3.90.80.10">
    <property type="entry name" value="Inorganic pyrophosphatase"/>
    <property type="match status" value="1"/>
</dbReference>
<dbReference type="PROSITE" id="PS00387">
    <property type="entry name" value="PPASE"/>
    <property type="match status" value="1"/>
</dbReference>
<dbReference type="STRING" id="5786.F0ZYK6"/>
<dbReference type="InParanoid" id="F0ZYK6"/>
<feature type="non-terminal residue" evidence="7">
    <location>
        <position position="1"/>
    </location>
</feature>
<dbReference type="RefSeq" id="XP_003292503.1">
    <property type="nucleotide sequence ID" value="XM_003292455.1"/>
</dbReference>